<evidence type="ECO:0008006" key="2">
    <source>
        <dbReference type="Google" id="ProtNLM"/>
    </source>
</evidence>
<organism evidence="1">
    <name type="scientific">uncultured Solirubrobacteraceae bacterium</name>
    <dbReference type="NCBI Taxonomy" id="1162706"/>
    <lineage>
        <taxon>Bacteria</taxon>
        <taxon>Bacillati</taxon>
        <taxon>Actinomycetota</taxon>
        <taxon>Thermoleophilia</taxon>
        <taxon>Solirubrobacterales</taxon>
        <taxon>Solirubrobacteraceae</taxon>
        <taxon>environmental samples</taxon>
    </lineage>
</organism>
<dbReference type="Gene3D" id="3.30.565.10">
    <property type="entry name" value="Histidine kinase-like ATPase, C-terminal domain"/>
    <property type="match status" value="1"/>
</dbReference>
<reference evidence="1" key="1">
    <citation type="submission" date="2020-02" db="EMBL/GenBank/DDBJ databases">
        <authorList>
            <person name="Meier V. D."/>
        </authorList>
    </citation>
    <scope>NUCLEOTIDE SEQUENCE</scope>
    <source>
        <strain evidence="1">AVDCRST_MAG67</strain>
    </source>
</reference>
<dbReference type="PANTHER" id="PTHR35526">
    <property type="entry name" value="ANTI-SIGMA-F FACTOR RSBW-RELATED"/>
    <property type="match status" value="1"/>
</dbReference>
<dbReference type="CDD" id="cd16936">
    <property type="entry name" value="HATPase_RsbW-like"/>
    <property type="match status" value="1"/>
</dbReference>
<dbReference type="InterPro" id="IPR036890">
    <property type="entry name" value="HATPase_C_sf"/>
</dbReference>
<sequence>MPTGTSISERVVELPATAAAAGIARRELAATPGIAGELGYKALLMTSELIAVFVADIEPRPERVLRLAIHVARERVRVEVAGDAPEVSPDALLHSRETPSLGGMGLQIVDRMADNWGVHSDDGAEIIWFELTR</sequence>
<name>A0A6J4RU84_9ACTN</name>
<dbReference type="InterPro" id="IPR050267">
    <property type="entry name" value="Anti-sigma-factor_SerPK"/>
</dbReference>
<dbReference type="PANTHER" id="PTHR35526:SF3">
    <property type="entry name" value="ANTI-SIGMA-F FACTOR RSBW"/>
    <property type="match status" value="1"/>
</dbReference>
<protein>
    <recommendedName>
        <fullName evidence="2">Histidine kinase/HSP90-like ATPase domain-containing protein</fullName>
    </recommendedName>
</protein>
<gene>
    <name evidence="1" type="ORF">AVDCRST_MAG67-948</name>
</gene>
<proteinExistence type="predicted"/>
<evidence type="ECO:0000313" key="1">
    <source>
        <dbReference type="EMBL" id="CAA9482306.1"/>
    </source>
</evidence>
<dbReference type="AlphaFoldDB" id="A0A6J4RU84"/>
<accession>A0A6J4RU84</accession>
<dbReference type="EMBL" id="CADCVQ010000047">
    <property type="protein sequence ID" value="CAA9482306.1"/>
    <property type="molecule type" value="Genomic_DNA"/>
</dbReference>